<dbReference type="PROSITE" id="PS51898">
    <property type="entry name" value="TYR_RECOMBINASE"/>
    <property type="match status" value="1"/>
</dbReference>
<gene>
    <name evidence="7" type="ORF">B0A89_00950</name>
</gene>
<dbReference type="CDD" id="cd01184">
    <property type="entry name" value="INT_C_like_1"/>
    <property type="match status" value="1"/>
</dbReference>
<evidence type="ECO:0000256" key="3">
    <source>
        <dbReference type="ARBA" id="ARBA00023125"/>
    </source>
</evidence>
<name>A0A1W6CUB8_9RHOB</name>
<keyword evidence="8" id="KW-1185">Reference proteome</keyword>
<feature type="compositionally biased region" description="Basic and acidic residues" evidence="5">
    <location>
        <begin position="114"/>
        <end position="124"/>
    </location>
</feature>
<dbReference type="AlphaFoldDB" id="A0A1W6CUB8"/>
<dbReference type="EMBL" id="CP020612">
    <property type="protein sequence ID" value="ARJ68426.1"/>
    <property type="molecule type" value="Genomic_DNA"/>
</dbReference>
<evidence type="ECO:0000313" key="8">
    <source>
        <dbReference type="Proteomes" id="UP000193017"/>
    </source>
</evidence>
<dbReference type="Gene3D" id="1.10.443.10">
    <property type="entry name" value="Intergrase catalytic core"/>
    <property type="match status" value="1"/>
</dbReference>
<dbReference type="SUPFAM" id="SSF56349">
    <property type="entry name" value="DNA breaking-rejoining enzymes"/>
    <property type="match status" value="1"/>
</dbReference>
<protein>
    <recommendedName>
        <fullName evidence="6">Tyr recombinase domain-containing protein</fullName>
    </recommendedName>
</protein>
<dbReference type="InterPro" id="IPR013762">
    <property type="entry name" value="Integrase-like_cat_sf"/>
</dbReference>
<dbReference type="PANTHER" id="PTHR30349:SF41">
    <property type="entry name" value="INTEGRASE_RECOMBINASE PROTEIN MJ0367-RELATED"/>
    <property type="match status" value="1"/>
</dbReference>
<feature type="compositionally biased region" description="Pro residues" evidence="5">
    <location>
        <begin position="125"/>
        <end position="146"/>
    </location>
</feature>
<dbReference type="RefSeq" id="WP_085376535.1">
    <property type="nucleotide sequence ID" value="NZ_CP020612.1"/>
</dbReference>
<evidence type="ECO:0000256" key="5">
    <source>
        <dbReference type="SAM" id="MobiDB-lite"/>
    </source>
</evidence>
<dbReference type="GO" id="GO:0003677">
    <property type="term" value="F:DNA binding"/>
    <property type="evidence" value="ECO:0007669"/>
    <property type="project" value="UniProtKB-KW"/>
</dbReference>
<dbReference type="InterPro" id="IPR002104">
    <property type="entry name" value="Integrase_catalytic"/>
</dbReference>
<organism evidence="7 8">
    <name type="scientific">Paracoccus contaminans</name>
    <dbReference type="NCBI Taxonomy" id="1945662"/>
    <lineage>
        <taxon>Bacteria</taxon>
        <taxon>Pseudomonadati</taxon>
        <taxon>Pseudomonadota</taxon>
        <taxon>Alphaproteobacteria</taxon>
        <taxon>Rhodobacterales</taxon>
        <taxon>Paracoccaceae</taxon>
        <taxon>Paracoccus</taxon>
    </lineage>
</organism>
<dbReference type="PANTHER" id="PTHR30349">
    <property type="entry name" value="PHAGE INTEGRASE-RELATED"/>
    <property type="match status" value="1"/>
</dbReference>
<proteinExistence type="inferred from homology"/>
<evidence type="ECO:0000313" key="7">
    <source>
        <dbReference type="EMBL" id="ARJ68426.1"/>
    </source>
</evidence>
<dbReference type="Proteomes" id="UP000193017">
    <property type="component" value="Chromosome"/>
</dbReference>
<evidence type="ECO:0000256" key="1">
    <source>
        <dbReference type="ARBA" id="ARBA00008857"/>
    </source>
</evidence>
<evidence type="ECO:0000259" key="6">
    <source>
        <dbReference type="PROSITE" id="PS51898"/>
    </source>
</evidence>
<evidence type="ECO:0000256" key="2">
    <source>
        <dbReference type="ARBA" id="ARBA00022908"/>
    </source>
</evidence>
<accession>A0A1W6CUB8</accession>
<feature type="region of interest" description="Disordered" evidence="5">
    <location>
        <begin position="108"/>
        <end position="153"/>
    </location>
</feature>
<dbReference type="InterPro" id="IPR011010">
    <property type="entry name" value="DNA_brk_join_enz"/>
</dbReference>
<dbReference type="KEGG" id="pcon:B0A89_00950"/>
<keyword evidence="4" id="KW-0233">DNA recombination</keyword>
<keyword evidence="2" id="KW-0229">DNA integration</keyword>
<sequence length="506" mass="56356">MGITNYVFRRGRFYVWRRLYRGKAVQIPLATADPFEAKRLACAATAASLLGWNLLDRETADLLTVREAIVRAVQRERLAIDYEKAGGDPAHLPEGRAFFFFFDPPADASDEGPEPPKKPERRAEPPPQPRRAPETAPTPRPRPAPSRGPSAGFSARISDVVSRMSATHARTGRANAKTLTQLRAIADLFCEITGLDDVRDIRQHHLAQFVATLDHLPPSYRRSAAEREKPIGDIVAEAAAAGVSVGLSVATVNRNLVHLGKVLKAAQAEGLRVDSSVNPSLLRRFSKRAAKDEREAFTPEDVRSIFAAPVWTGCKSAKRRRQPGSVVVKDWLYWVPLIAAYTGARREEICGLETTDIDEAEGVPVIRIRPNARRGLKNPQSERVVPVHSHLIELGFLDYAGGQREAGRTDLFHDLRRKSAKSQIGDSMDYLWRNIQNDRLGPQPRKTFHSFRHYAVQGLRAESEIEKHIRAELFGHLVGDIEDDRYGGRAPVLTLRAAVEALPRVF</sequence>
<keyword evidence="3" id="KW-0238">DNA-binding</keyword>
<reference evidence="7 8" key="1">
    <citation type="submission" date="2017-03" db="EMBL/GenBank/DDBJ databases">
        <title>Genome sequence of Paracoccus contaminans isolated from a water microcosm.</title>
        <authorList>
            <person name="Aurass P."/>
            <person name="Karste S."/>
            <person name="Trost E."/>
            <person name="Glaeser S.P."/>
            <person name="Kaempfer P."/>
            <person name="Flieger A."/>
        </authorList>
    </citation>
    <scope>NUCLEOTIDE SEQUENCE [LARGE SCALE GENOMIC DNA]</scope>
    <source>
        <strain evidence="8">RKI 16-01929T\LMG 29738T\CCM 8701T\CIP 111112T</strain>
    </source>
</reference>
<dbReference type="InterPro" id="IPR050090">
    <property type="entry name" value="Tyrosine_recombinase_XerCD"/>
</dbReference>
<feature type="domain" description="Tyr recombinase" evidence="6">
    <location>
        <begin position="292"/>
        <end position="500"/>
    </location>
</feature>
<dbReference type="GO" id="GO:0015074">
    <property type="term" value="P:DNA integration"/>
    <property type="evidence" value="ECO:0007669"/>
    <property type="project" value="UniProtKB-KW"/>
</dbReference>
<dbReference type="GO" id="GO:0006310">
    <property type="term" value="P:DNA recombination"/>
    <property type="evidence" value="ECO:0007669"/>
    <property type="project" value="UniProtKB-KW"/>
</dbReference>
<evidence type="ECO:0000256" key="4">
    <source>
        <dbReference type="ARBA" id="ARBA00023172"/>
    </source>
</evidence>
<comment type="similarity">
    <text evidence="1">Belongs to the 'phage' integrase family.</text>
</comment>